<dbReference type="EMBL" id="JABFAB010000001">
    <property type="protein sequence ID" value="MBA0638945.1"/>
    <property type="molecule type" value="Genomic_DNA"/>
</dbReference>
<sequence length="47" mass="5606">MMMNRYKGDQSQVLLEGIQPSYKRAMEKLEKIIVNQTEVMRLMTMKI</sequence>
<evidence type="ECO:0000313" key="1">
    <source>
        <dbReference type="EMBL" id="MBA0638945.1"/>
    </source>
</evidence>
<accession>A0A7J8TLD3</accession>
<comment type="caution">
    <text evidence="1">The sequence shown here is derived from an EMBL/GenBank/DDBJ whole genome shotgun (WGS) entry which is preliminary data.</text>
</comment>
<evidence type="ECO:0000313" key="2">
    <source>
        <dbReference type="Proteomes" id="UP000593573"/>
    </source>
</evidence>
<proteinExistence type="predicted"/>
<dbReference type="AlphaFoldDB" id="A0A7J8TLD3"/>
<name>A0A7J8TLD3_9ROSI</name>
<protein>
    <submittedName>
        <fullName evidence="1">Uncharacterized protein</fullName>
    </submittedName>
</protein>
<organism evidence="1 2">
    <name type="scientific">Gossypium klotzschianum</name>
    <dbReference type="NCBI Taxonomy" id="34286"/>
    <lineage>
        <taxon>Eukaryota</taxon>
        <taxon>Viridiplantae</taxon>
        <taxon>Streptophyta</taxon>
        <taxon>Embryophyta</taxon>
        <taxon>Tracheophyta</taxon>
        <taxon>Spermatophyta</taxon>
        <taxon>Magnoliopsida</taxon>
        <taxon>eudicotyledons</taxon>
        <taxon>Gunneridae</taxon>
        <taxon>Pentapetalae</taxon>
        <taxon>rosids</taxon>
        <taxon>malvids</taxon>
        <taxon>Malvales</taxon>
        <taxon>Malvaceae</taxon>
        <taxon>Malvoideae</taxon>
        <taxon>Gossypium</taxon>
    </lineage>
</organism>
<feature type="non-terminal residue" evidence="1">
    <location>
        <position position="47"/>
    </location>
</feature>
<dbReference type="Proteomes" id="UP000593573">
    <property type="component" value="Unassembled WGS sequence"/>
</dbReference>
<keyword evidence="2" id="KW-1185">Reference proteome</keyword>
<gene>
    <name evidence="1" type="ORF">Goklo_022009</name>
</gene>
<reference evidence="1 2" key="1">
    <citation type="journal article" date="2019" name="Genome Biol. Evol.">
        <title>Insights into the evolution of the New World diploid cottons (Gossypium, subgenus Houzingenia) based on genome sequencing.</title>
        <authorList>
            <person name="Grover C.E."/>
            <person name="Arick M.A. 2nd"/>
            <person name="Thrash A."/>
            <person name="Conover J.L."/>
            <person name="Sanders W.S."/>
            <person name="Peterson D.G."/>
            <person name="Frelichowski J.E."/>
            <person name="Scheffler J.A."/>
            <person name="Scheffler B.E."/>
            <person name="Wendel J.F."/>
        </authorList>
    </citation>
    <scope>NUCLEOTIDE SEQUENCE [LARGE SCALE GENOMIC DNA]</scope>
    <source>
        <strain evidence="1">57</strain>
        <tissue evidence="1">Leaf</tissue>
    </source>
</reference>